<evidence type="ECO:0000313" key="2">
    <source>
        <dbReference type="Proteomes" id="UP000886998"/>
    </source>
</evidence>
<reference evidence="1" key="1">
    <citation type="submission" date="2020-08" db="EMBL/GenBank/DDBJ databases">
        <title>Multicomponent nature underlies the extraordinary mechanical properties of spider dragline silk.</title>
        <authorList>
            <person name="Kono N."/>
            <person name="Nakamura H."/>
            <person name="Mori M."/>
            <person name="Yoshida Y."/>
            <person name="Ohtoshi R."/>
            <person name="Malay A.D."/>
            <person name="Moran D.A.P."/>
            <person name="Tomita M."/>
            <person name="Numata K."/>
            <person name="Arakawa K."/>
        </authorList>
    </citation>
    <scope>NUCLEOTIDE SEQUENCE</scope>
</reference>
<evidence type="ECO:0000313" key="1">
    <source>
        <dbReference type="EMBL" id="GFY53523.1"/>
    </source>
</evidence>
<comment type="caution">
    <text evidence="1">The sequence shown here is derived from an EMBL/GenBank/DDBJ whole genome shotgun (WGS) entry which is preliminary data.</text>
</comment>
<protein>
    <submittedName>
        <fullName evidence="1">Uncharacterized protein</fullName>
    </submittedName>
</protein>
<name>A0A8X7C4A8_9ARAC</name>
<proteinExistence type="predicted"/>
<gene>
    <name evidence="1" type="ORF">TNIN_29701</name>
</gene>
<dbReference type="EMBL" id="BMAV01009332">
    <property type="protein sequence ID" value="GFY53523.1"/>
    <property type="molecule type" value="Genomic_DNA"/>
</dbReference>
<organism evidence="1 2">
    <name type="scientific">Trichonephila inaurata madagascariensis</name>
    <dbReference type="NCBI Taxonomy" id="2747483"/>
    <lineage>
        <taxon>Eukaryota</taxon>
        <taxon>Metazoa</taxon>
        <taxon>Ecdysozoa</taxon>
        <taxon>Arthropoda</taxon>
        <taxon>Chelicerata</taxon>
        <taxon>Arachnida</taxon>
        <taxon>Araneae</taxon>
        <taxon>Araneomorphae</taxon>
        <taxon>Entelegynae</taxon>
        <taxon>Araneoidea</taxon>
        <taxon>Nephilidae</taxon>
        <taxon>Trichonephila</taxon>
        <taxon>Trichonephila inaurata</taxon>
    </lineage>
</organism>
<dbReference type="Proteomes" id="UP000886998">
    <property type="component" value="Unassembled WGS sequence"/>
</dbReference>
<dbReference type="AlphaFoldDB" id="A0A8X7C4A8"/>
<keyword evidence="2" id="KW-1185">Reference proteome</keyword>
<sequence length="81" mass="8985">MGFIGKPQRPTTSSRLVVGGHQRFCFGQTDEELSDLRCPPPWVSSHGSFLCSYHVIHPVLVMEFLVAVICHLSNSSNGSLW</sequence>
<accession>A0A8X7C4A8</accession>